<dbReference type="Pfam" id="PF01411">
    <property type="entry name" value="tRNA-synt_2c"/>
    <property type="match status" value="1"/>
</dbReference>
<evidence type="ECO:0000313" key="13">
    <source>
        <dbReference type="EMBL" id="SKA86212.1"/>
    </source>
</evidence>
<keyword evidence="7" id="KW-0067">ATP-binding</keyword>
<dbReference type="PANTHER" id="PTHR11777:SF9">
    <property type="entry name" value="ALANINE--TRNA LIGASE, CYTOPLASMIC"/>
    <property type="match status" value="1"/>
</dbReference>
<evidence type="ECO:0000256" key="6">
    <source>
        <dbReference type="ARBA" id="ARBA00022741"/>
    </source>
</evidence>
<keyword evidence="8" id="KW-0694">RNA-binding</keyword>
<dbReference type="Gene3D" id="3.30.930.10">
    <property type="entry name" value="Bira Bifunctional Protein, Domain 2"/>
    <property type="match status" value="1"/>
</dbReference>
<keyword evidence="9" id="KW-0648">Protein biosynthesis</keyword>
<dbReference type="GO" id="GO:0006419">
    <property type="term" value="P:alanyl-tRNA aminoacylation"/>
    <property type="evidence" value="ECO:0007669"/>
    <property type="project" value="InterPro"/>
</dbReference>
<keyword evidence="5" id="KW-0436">Ligase</keyword>
<dbReference type="EC" id="6.1.1.7" evidence="2"/>
<feature type="domain" description="Alanyl-transfer RNA synthetases family profile" evidence="12">
    <location>
        <begin position="10"/>
        <end position="347"/>
    </location>
</feature>
<dbReference type="PROSITE" id="PS50860">
    <property type="entry name" value="AA_TRNA_LIGASE_II_ALA"/>
    <property type="match status" value="1"/>
</dbReference>
<dbReference type="SUPFAM" id="SSF101353">
    <property type="entry name" value="Putative anticodon-binding domain of alanyl-tRNA synthetase (AlaRS)"/>
    <property type="match status" value="1"/>
</dbReference>
<evidence type="ECO:0000256" key="2">
    <source>
        <dbReference type="ARBA" id="ARBA00013168"/>
    </source>
</evidence>
<dbReference type="InterPro" id="IPR018162">
    <property type="entry name" value="Ala-tRNA-ligase_IIc_anticod-bd"/>
</dbReference>
<evidence type="ECO:0000259" key="12">
    <source>
        <dbReference type="PROSITE" id="PS50860"/>
    </source>
</evidence>
<dbReference type="OrthoDB" id="5622316at2"/>
<evidence type="ECO:0000256" key="11">
    <source>
        <dbReference type="ARBA" id="ARBA00032577"/>
    </source>
</evidence>
<evidence type="ECO:0000256" key="5">
    <source>
        <dbReference type="ARBA" id="ARBA00022598"/>
    </source>
</evidence>
<dbReference type="EMBL" id="FUYB01000014">
    <property type="protein sequence ID" value="SKA86212.1"/>
    <property type="molecule type" value="Genomic_DNA"/>
</dbReference>
<evidence type="ECO:0000313" key="14">
    <source>
        <dbReference type="Proteomes" id="UP000190460"/>
    </source>
</evidence>
<dbReference type="GO" id="GO:0004813">
    <property type="term" value="F:alanine-tRNA ligase activity"/>
    <property type="evidence" value="ECO:0007669"/>
    <property type="project" value="UniProtKB-EC"/>
</dbReference>
<keyword evidence="6" id="KW-0547">Nucleotide-binding</keyword>
<evidence type="ECO:0000256" key="3">
    <source>
        <dbReference type="ARBA" id="ARBA00017959"/>
    </source>
</evidence>
<keyword evidence="4" id="KW-0820">tRNA-binding</keyword>
<dbReference type="STRING" id="92487.SAMN02745130_02693"/>
<dbReference type="InterPro" id="IPR050058">
    <property type="entry name" value="Ala-tRNA_ligase"/>
</dbReference>
<dbReference type="InterPro" id="IPR045864">
    <property type="entry name" value="aa-tRNA-synth_II/BPL/LPL"/>
</dbReference>
<name>A0A1T4X9D4_9GAMM</name>
<dbReference type="GO" id="GO:0005829">
    <property type="term" value="C:cytosol"/>
    <property type="evidence" value="ECO:0007669"/>
    <property type="project" value="TreeGrafter"/>
</dbReference>
<keyword evidence="14" id="KW-1185">Reference proteome</keyword>
<dbReference type="PRINTS" id="PR00980">
    <property type="entry name" value="TRNASYNTHALA"/>
</dbReference>
<gene>
    <name evidence="13" type="ORF">SAMN02745130_02693</name>
</gene>
<dbReference type="InterPro" id="IPR018164">
    <property type="entry name" value="Ala-tRNA-synth_IIc_N"/>
</dbReference>
<evidence type="ECO:0000256" key="1">
    <source>
        <dbReference type="ARBA" id="ARBA00008226"/>
    </source>
</evidence>
<proteinExistence type="inferred from homology"/>
<organism evidence="13 14">
    <name type="scientific">Thiothrix eikelboomii</name>
    <dbReference type="NCBI Taxonomy" id="92487"/>
    <lineage>
        <taxon>Bacteria</taxon>
        <taxon>Pseudomonadati</taxon>
        <taxon>Pseudomonadota</taxon>
        <taxon>Gammaproteobacteria</taxon>
        <taxon>Thiotrichales</taxon>
        <taxon>Thiotrichaceae</taxon>
        <taxon>Thiothrix</taxon>
    </lineage>
</organism>
<dbReference type="RefSeq" id="WP_078923145.1">
    <property type="nucleotide sequence ID" value="NZ_FUYB01000014.1"/>
</dbReference>
<evidence type="ECO:0000256" key="10">
    <source>
        <dbReference type="ARBA" id="ARBA00023146"/>
    </source>
</evidence>
<evidence type="ECO:0000256" key="9">
    <source>
        <dbReference type="ARBA" id="ARBA00022917"/>
    </source>
</evidence>
<dbReference type="PANTHER" id="PTHR11777">
    <property type="entry name" value="ALANYL-TRNA SYNTHETASE"/>
    <property type="match status" value="1"/>
</dbReference>
<keyword evidence="10 13" id="KW-0030">Aminoacyl-tRNA synthetase</keyword>
<dbReference type="GO" id="GO:0000049">
    <property type="term" value="F:tRNA binding"/>
    <property type="evidence" value="ECO:0007669"/>
    <property type="project" value="UniProtKB-KW"/>
</dbReference>
<dbReference type="Proteomes" id="UP000190460">
    <property type="component" value="Unassembled WGS sequence"/>
</dbReference>
<dbReference type="InterPro" id="IPR002318">
    <property type="entry name" value="Ala-tRNA-lgiase_IIc"/>
</dbReference>
<reference evidence="13 14" key="1">
    <citation type="submission" date="2017-02" db="EMBL/GenBank/DDBJ databases">
        <authorList>
            <person name="Peterson S.W."/>
        </authorList>
    </citation>
    <scope>NUCLEOTIDE SEQUENCE [LARGE SCALE GENOMIC DNA]</scope>
    <source>
        <strain evidence="13 14">ATCC 49788</strain>
    </source>
</reference>
<dbReference type="InterPro" id="IPR018165">
    <property type="entry name" value="Ala-tRNA-synth_IIc_core"/>
</dbReference>
<dbReference type="GO" id="GO:0005524">
    <property type="term" value="F:ATP binding"/>
    <property type="evidence" value="ECO:0007669"/>
    <property type="project" value="UniProtKB-KW"/>
</dbReference>
<evidence type="ECO:0000256" key="4">
    <source>
        <dbReference type="ARBA" id="ARBA00022555"/>
    </source>
</evidence>
<evidence type="ECO:0000256" key="7">
    <source>
        <dbReference type="ARBA" id="ARBA00022840"/>
    </source>
</evidence>
<dbReference type="SUPFAM" id="SSF55681">
    <property type="entry name" value="Class II aaRS and biotin synthetases"/>
    <property type="match status" value="1"/>
</dbReference>
<evidence type="ECO:0000256" key="8">
    <source>
        <dbReference type="ARBA" id="ARBA00022884"/>
    </source>
</evidence>
<comment type="similarity">
    <text evidence="1">Belongs to the class-II aminoacyl-tRNA synthetase family.</text>
</comment>
<accession>A0A1T4X9D4</accession>
<sequence>MTGLAETHLTTVQAISSAFELNFAQQGFSVLQPSSLLHKSVPHSFVMSAGLVQIENELVRIRHEYGDRFVFTQPCFRYFDMAAVGKDSTHLSLFHMSAAFHVGSSARETVLPYLWQFLTEVLQLDPARLWISYLDDKTLGKDQASYQCWRDLGVTEQRLVGLSAESNFWRQKTAGQVMLDGKKCGPHTEVFYERPEIACQHPQNCGLTCDCGRFVEIANSLFIEKYLNEEGGLIDNPEPFAETVIGNERLAMLQQQLADIHQLHEFQPYRSILLDLLQRQHPHDWAFYLPNIHVIQDHLLAFVTLVEHGAPAPGQSGRARIMRKLARAAIGNMVVIKLDSLLLEQVLFEDKQAKALQYLLEEYRKLMKVLENAKSKLDDCIKINPTTELIMKKKLLAQHGVPKVLIDYDPMWEL</sequence>
<dbReference type="GO" id="GO:0002161">
    <property type="term" value="F:aminoacyl-tRNA deacylase activity"/>
    <property type="evidence" value="ECO:0007669"/>
    <property type="project" value="TreeGrafter"/>
</dbReference>
<dbReference type="AlphaFoldDB" id="A0A1T4X9D4"/>
<protein>
    <recommendedName>
        <fullName evidence="3">Alanine--tRNA ligase</fullName>
        <ecNumber evidence="2">6.1.1.7</ecNumber>
    </recommendedName>
    <alternativeName>
        <fullName evidence="11">Alanyl-tRNA synthetase</fullName>
    </alternativeName>
</protein>